<dbReference type="SUPFAM" id="SSF49464">
    <property type="entry name" value="Carboxypeptidase regulatory domain-like"/>
    <property type="match status" value="1"/>
</dbReference>
<evidence type="ECO:0000256" key="6">
    <source>
        <dbReference type="ARBA" id="ARBA00023136"/>
    </source>
</evidence>
<accession>A0A1I0QDJ7</accession>
<keyword evidence="3 8" id="KW-1134">Transmembrane beta strand</keyword>
<evidence type="ECO:0000256" key="4">
    <source>
        <dbReference type="ARBA" id="ARBA00022692"/>
    </source>
</evidence>
<keyword evidence="6 8" id="KW-0472">Membrane</keyword>
<proteinExistence type="inferred from homology"/>
<feature type="domain" description="TonB-dependent receptor-like beta-barrel" evidence="11">
    <location>
        <begin position="423"/>
        <end position="855"/>
    </location>
</feature>
<dbReference type="InterPro" id="IPR000531">
    <property type="entry name" value="Beta-barrel_TonB"/>
</dbReference>
<dbReference type="SUPFAM" id="SSF56935">
    <property type="entry name" value="Porins"/>
    <property type="match status" value="1"/>
</dbReference>
<dbReference type="Proteomes" id="UP000199373">
    <property type="component" value="Unassembled WGS sequence"/>
</dbReference>
<evidence type="ECO:0000259" key="11">
    <source>
        <dbReference type="Pfam" id="PF00593"/>
    </source>
</evidence>
<dbReference type="InterPro" id="IPR012910">
    <property type="entry name" value="Plug_dom"/>
</dbReference>
<sequence length="1102" mass="121126">MNRKFRKTALLMSAMAMFGLGYSSNAYAAGAPQEIQQATKKITGTVVDAQGPVIGASVVEKGKTGNGVITDFDGNFTLSVTPGATIVISYVGYETQEIKVGNQDNFQITLKDDNALLDEVVVVGYGTMKKKLVTGATVQVKGEDIAKLNTTNALEAMQSSTPGVQITQSSTQPGKGYKVYIRGIGTNGDSKPLYVIDGVAGGNLDGINPNDIESIDVLKDAASAAIYGSRAANGVILVTTKQGKAGKVELTYNGAMGWSNVYKRPQLLNAQQYMTIYDEYNFNVSGAKLNWADYVPQAILDKVKGGWEGTDWWDVFTNKNAIQQNHSVTLTGGTDRSKFAMSYTYTGNDGIMGADKASYYNRHTIRINSDHVLLKAKDFDAITIGENISIGYTKDHSLAEDGMYWSYIHSLLQTSPLMPQFADNGDIYAYQNPDGTPSYGQGWNPSMFNNPWENLSKGGFNSMSESRNLNASATAFITIQPIKGLRFRSQFNYNWGAGAYRGFGIPRAPAEGSAIVNTYNVNQSSWMNSHFSIENTLTYDLPILNGHKISVMAGQSFESTAWSNRIEGSNQVEYGKQLATLRGWDSAWLSNIKLDSGAPTSSLIGKPDDEEYLASWFGRATWDYNETYMATATLRYDGSSIFNDGKRWGIFPSVSAGWVISNEKFMEGTKSWIDFLKIRASWGQNGNNRVGKYMHLATIALSGKANDSGYKFANDMASSVAGTPNVGAYANISPNPNLTWETSEQLDFGFDARFLNNRLGVNFDWYKKSTKDWLVTPTGKYVLGTPPAAINGGQIENTGVELALSWNDRLGKDFSYNVGVNLAYNKNEVTKINNNVGYFNGPANVLSQGTEFISRVEEGHPMGYFYGMSYSGIWQNQEQINAANAESLQRHPGLDKPTWDGAQPGDCIWDDWNGDGKITYAEGDICDRHEIGDPNPNFLLGVNLGLSYKGFDFAVNGAGAFGMQIMRSYRSYGDDPDQNYDTTILNRWHGEGTSNFLPRISGNGHSNTIWNSIRYMEDADYFKIKTVTFGYDFKNIWKSCPFQQLRFYVQAQNLYTFTGYTGLDPEVGSSGNAAYVSDWASGIDLGLYPPARTFLVGASIKF</sequence>
<dbReference type="Gene3D" id="2.60.40.1120">
    <property type="entry name" value="Carboxypeptidase-like, regulatory domain"/>
    <property type="match status" value="1"/>
</dbReference>
<keyword evidence="14" id="KW-1185">Reference proteome</keyword>
<dbReference type="InterPro" id="IPR023997">
    <property type="entry name" value="TonB-dep_OMP_SusC/RagA_CS"/>
</dbReference>
<dbReference type="InterPro" id="IPR037066">
    <property type="entry name" value="Plug_dom_sf"/>
</dbReference>
<name>A0A1I0QDJ7_9BACT</name>
<evidence type="ECO:0000256" key="7">
    <source>
        <dbReference type="ARBA" id="ARBA00023237"/>
    </source>
</evidence>
<feature type="chain" id="PRO_5011503632" evidence="10">
    <location>
        <begin position="29"/>
        <end position="1102"/>
    </location>
</feature>
<dbReference type="EMBL" id="FOIQ01000006">
    <property type="protein sequence ID" value="SEW25113.1"/>
    <property type="molecule type" value="Genomic_DNA"/>
</dbReference>
<comment type="subcellular location">
    <subcellularLocation>
        <location evidence="1 8">Cell outer membrane</location>
        <topology evidence="1 8">Multi-pass membrane protein</topology>
    </subcellularLocation>
</comment>
<evidence type="ECO:0000259" key="12">
    <source>
        <dbReference type="Pfam" id="PF07715"/>
    </source>
</evidence>
<dbReference type="Gene3D" id="2.40.170.20">
    <property type="entry name" value="TonB-dependent receptor, beta-barrel domain"/>
    <property type="match status" value="1"/>
</dbReference>
<dbReference type="Pfam" id="PF07715">
    <property type="entry name" value="Plug"/>
    <property type="match status" value="1"/>
</dbReference>
<dbReference type="NCBIfam" id="TIGR04057">
    <property type="entry name" value="SusC_RagA_signa"/>
    <property type="match status" value="1"/>
</dbReference>
<evidence type="ECO:0000313" key="14">
    <source>
        <dbReference type="Proteomes" id="UP000199373"/>
    </source>
</evidence>
<dbReference type="AlphaFoldDB" id="A0A1I0QDJ7"/>
<evidence type="ECO:0000256" key="3">
    <source>
        <dbReference type="ARBA" id="ARBA00022452"/>
    </source>
</evidence>
<evidence type="ECO:0000256" key="1">
    <source>
        <dbReference type="ARBA" id="ARBA00004571"/>
    </source>
</evidence>
<keyword evidence="5 9" id="KW-0798">TonB box</keyword>
<dbReference type="FunFam" id="2.60.40.1120:FF:000003">
    <property type="entry name" value="Outer membrane protein Omp121"/>
    <property type="match status" value="1"/>
</dbReference>
<feature type="domain" description="TonB-dependent receptor plug" evidence="12">
    <location>
        <begin position="133"/>
        <end position="235"/>
    </location>
</feature>
<dbReference type="GO" id="GO:0009279">
    <property type="term" value="C:cell outer membrane"/>
    <property type="evidence" value="ECO:0007669"/>
    <property type="project" value="UniProtKB-SubCell"/>
</dbReference>
<dbReference type="InterPro" id="IPR036942">
    <property type="entry name" value="Beta-barrel_TonB_sf"/>
</dbReference>
<dbReference type="Gene3D" id="2.170.130.10">
    <property type="entry name" value="TonB-dependent receptor, plug domain"/>
    <property type="match status" value="1"/>
</dbReference>
<evidence type="ECO:0000256" key="9">
    <source>
        <dbReference type="RuleBase" id="RU003357"/>
    </source>
</evidence>
<keyword evidence="10" id="KW-0732">Signal</keyword>
<evidence type="ECO:0000256" key="8">
    <source>
        <dbReference type="PROSITE-ProRule" id="PRU01360"/>
    </source>
</evidence>
<organism evidence="13 14">
    <name type="scientific">Prevotella aff. ruminicola Tc2-24</name>
    <dbReference type="NCBI Taxonomy" id="81582"/>
    <lineage>
        <taxon>Bacteria</taxon>
        <taxon>Pseudomonadati</taxon>
        <taxon>Bacteroidota</taxon>
        <taxon>Bacteroidia</taxon>
        <taxon>Bacteroidales</taxon>
        <taxon>Prevotellaceae</taxon>
        <taxon>Prevotella</taxon>
    </lineage>
</organism>
<dbReference type="InterPro" id="IPR023996">
    <property type="entry name" value="TonB-dep_OMP_SusC/RagA"/>
</dbReference>
<dbReference type="PROSITE" id="PS52016">
    <property type="entry name" value="TONB_DEPENDENT_REC_3"/>
    <property type="match status" value="1"/>
</dbReference>
<comment type="similarity">
    <text evidence="8 9">Belongs to the TonB-dependent receptor family.</text>
</comment>
<evidence type="ECO:0000313" key="13">
    <source>
        <dbReference type="EMBL" id="SEW25113.1"/>
    </source>
</evidence>
<dbReference type="Pfam" id="PF00593">
    <property type="entry name" value="TonB_dep_Rec_b-barrel"/>
    <property type="match status" value="1"/>
</dbReference>
<evidence type="ECO:0000256" key="5">
    <source>
        <dbReference type="ARBA" id="ARBA00023077"/>
    </source>
</evidence>
<gene>
    <name evidence="13" type="ORF">SAMN04487850_2376</name>
</gene>
<evidence type="ECO:0000256" key="2">
    <source>
        <dbReference type="ARBA" id="ARBA00022448"/>
    </source>
</evidence>
<dbReference type="NCBIfam" id="TIGR04056">
    <property type="entry name" value="OMP_RagA_SusC"/>
    <property type="match status" value="1"/>
</dbReference>
<keyword evidence="7 8" id="KW-0998">Cell outer membrane</keyword>
<feature type="signal peptide" evidence="10">
    <location>
        <begin position="1"/>
        <end position="28"/>
    </location>
</feature>
<reference evidence="13 14" key="1">
    <citation type="submission" date="2016-10" db="EMBL/GenBank/DDBJ databases">
        <authorList>
            <person name="de Groot N.N."/>
        </authorList>
    </citation>
    <scope>NUCLEOTIDE SEQUENCE [LARGE SCALE GENOMIC DNA]</scope>
    <source>
        <strain evidence="13 14">TC2-24</strain>
    </source>
</reference>
<keyword evidence="2 8" id="KW-0813">Transport</keyword>
<dbReference type="RefSeq" id="WP_091900077.1">
    <property type="nucleotide sequence ID" value="NZ_FOIQ01000006.1"/>
</dbReference>
<dbReference type="InterPro" id="IPR039426">
    <property type="entry name" value="TonB-dep_rcpt-like"/>
</dbReference>
<protein>
    <submittedName>
        <fullName evidence="13">TonB-linked outer membrane protein, SusC/RagA family</fullName>
    </submittedName>
</protein>
<dbReference type="InterPro" id="IPR008969">
    <property type="entry name" value="CarboxyPept-like_regulatory"/>
</dbReference>
<dbReference type="Pfam" id="PF13715">
    <property type="entry name" value="CarbopepD_reg_2"/>
    <property type="match status" value="1"/>
</dbReference>
<evidence type="ECO:0000256" key="10">
    <source>
        <dbReference type="SAM" id="SignalP"/>
    </source>
</evidence>
<keyword evidence="4 8" id="KW-0812">Transmembrane</keyword>